<protein>
    <submittedName>
        <fullName evidence="1">Unnamed protein product</fullName>
    </submittedName>
</protein>
<dbReference type="Proteomes" id="UP001165101">
    <property type="component" value="Unassembled WGS sequence"/>
</dbReference>
<sequence>MLKLNLYFIFSILLVQGAFATESLPSDFKDIQVADENIDTSIHKREEQIEEKRNLSPTVVTSYPVILTSSQAACPATPTKFDKLFDSGYNFDIYDESSNLLKATYSYNYFSYYYSGLATKTTHKWGIDFNPVKFHAKLSFFFKPPKTGFFSFNTIFSDNFVIGIGAAKDNCCHYVKEDAKIYGHDNPNDISLLYPTVVYLEKDTIYPFEVTFNALGTLTQKLEFKIKDAGDGDMGCYMYRLKQEWCGPTPSTLPSTTSEKVPVTSSSSTIFITNMPSPTVSGYYDTAKEEPCFVLDLPKEWVDFQLEEQKGNGYVWNDEFYFTADGTTVPSADYTLSADQSTVLFAYSSVFSTQAAFTACGSVTERTNVYNAVYTVVGKYGSVVVKRDGSEETVLADTTTTVTLTPVVTDTKYIESIAASETSATSVAKRDDAPVVEIINNKKVIKMNPVVVLDPNYKEDKREAEPEAFEGAASALTLSKLVLASSFGIALLL</sequence>
<organism evidence="1 2">
    <name type="scientific">Candida boidinii</name>
    <name type="common">Yeast</name>
    <dbReference type="NCBI Taxonomy" id="5477"/>
    <lineage>
        <taxon>Eukaryota</taxon>
        <taxon>Fungi</taxon>
        <taxon>Dikarya</taxon>
        <taxon>Ascomycota</taxon>
        <taxon>Saccharomycotina</taxon>
        <taxon>Pichiomycetes</taxon>
        <taxon>Pichiales</taxon>
        <taxon>Pichiaceae</taxon>
        <taxon>Ogataea</taxon>
        <taxon>Ogataea/Candida clade</taxon>
    </lineage>
</organism>
<proteinExistence type="predicted"/>
<gene>
    <name evidence="1" type="ORF">Cboi01_000327900</name>
</gene>
<keyword evidence="2" id="KW-1185">Reference proteome</keyword>
<evidence type="ECO:0000313" key="2">
    <source>
        <dbReference type="Proteomes" id="UP001165101"/>
    </source>
</evidence>
<comment type="caution">
    <text evidence="1">The sequence shown here is derived from an EMBL/GenBank/DDBJ whole genome shotgun (WGS) entry which is preliminary data.</text>
</comment>
<reference evidence="1" key="1">
    <citation type="submission" date="2023-04" db="EMBL/GenBank/DDBJ databases">
        <title>Candida boidinii NBRC 1967.</title>
        <authorList>
            <person name="Ichikawa N."/>
            <person name="Sato H."/>
            <person name="Tonouchi N."/>
        </authorList>
    </citation>
    <scope>NUCLEOTIDE SEQUENCE</scope>
    <source>
        <strain evidence="1">NBRC 1967</strain>
    </source>
</reference>
<dbReference type="EMBL" id="BSXV01001745">
    <property type="protein sequence ID" value="GME93807.1"/>
    <property type="molecule type" value="Genomic_DNA"/>
</dbReference>
<name>A0ACB5TSM1_CANBO</name>
<accession>A0ACB5TSM1</accession>
<evidence type="ECO:0000313" key="1">
    <source>
        <dbReference type="EMBL" id="GME93807.1"/>
    </source>
</evidence>